<organism evidence="5 6">
    <name type="scientific">Parastrongyloides trichosuri</name>
    <name type="common">Possum-specific nematode worm</name>
    <dbReference type="NCBI Taxonomy" id="131310"/>
    <lineage>
        <taxon>Eukaryota</taxon>
        <taxon>Metazoa</taxon>
        <taxon>Ecdysozoa</taxon>
        <taxon>Nematoda</taxon>
        <taxon>Chromadorea</taxon>
        <taxon>Rhabditida</taxon>
        <taxon>Tylenchina</taxon>
        <taxon>Panagrolaimomorpha</taxon>
        <taxon>Strongyloidoidea</taxon>
        <taxon>Strongyloididae</taxon>
        <taxon>Parastrongyloides</taxon>
    </lineage>
</organism>
<dbReference type="AlphaFoldDB" id="A0A0N4ZDI8"/>
<dbReference type="GO" id="GO:0005764">
    <property type="term" value="C:lysosome"/>
    <property type="evidence" value="ECO:0007669"/>
    <property type="project" value="TreeGrafter"/>
</dbReference>
<comment type="similarity">
    <text evidence="1">Belongs to the peptidase A1 family.</text>
</comment>
<keyword evidence="5" id="KW-1185">Reference proteome</keyword>
<evidence type="ECO:0000313" key="6">
    <source>
        <dbReference type="WBParaSite" id="PTRK_0000565100.1"/>
    </source>
</evidence>
<dbReference type="InterPro" id="IPR033121">
    <property type="entry name" value="PEPTIDASE_A1"/>
</dbReference>
<feature type="active site" evidence="2">
    <location>
        <position position="272"/>
    </location>
</feature>
<dbReference type="InterPro" id="IPR034164">
    <property type="entry name" value="Pepsin-like_dom"/>
</dbReference>
<feature type="active site" evidence="2">
    <location>
        <position position="79"/>
    </location>
</feature>
<reference evidence="6" key="1">
    <citation type="submission" date="2017-02" db="UniProtKB">
        <authorList>
            <consortium name="WormBaseParasite"/>
        </authorList>
    </citation>
    <scope>IDENTIFICATION</scope>
</reference>
<dbReference type="Pfam" id="PF00026">
    <property type="entry name" value="Asp"/>
    <property type="match status" value="1"/>
</dbReference>
<dbReference type="WBParaSite" id="PTRK_0000565100.1">
    <property type="protein sequence ID" value="PTRK_0000565100.1"/>
    <property type="gene ID" value="PTRK_0000565100"/>
</dbReference>
<dbReference type="GO" id="GO:0004190">
    <property type="term" value="F:aspartic-type endopeptidase activity"/>
    <property type="evidence" value="ECO:0007669"/>
    <property type="project" value="InterPro"/>
</dbReference>
<accession>A0A0N4ZDI8</accession>
<dbReference type="Proteomes" id="UP000038045">
    <property type="component" value="Unplaced"/>
</dbReference>
<protein>
    <submittedName>
        <fullName evidence="6">Peptidase A1 domain-containing protein</fullName>
    </submittedName>
</protein>
<dbReference type="GO" id="GO:0006508">
    <property type="term" value="P:proteolysis"/>
    <property type="evidence" value="ECO:0007669"/>
    <property type="project" value="InterPro"/>
</dbReference>
<dbReference type="InterPro" id="IPR001461">
    <property type="entry name" value="Aspartic_peptidase_A1"/>
</dbReference>
<dbReference type="Gene3D" id="2.40.70.10">
    <property type="entry name" value="Acid Proteases"/>
    <property type="match status" value="2"/>
</dbReference>
<evidence type="ECO:0000259" key="4">
    <source>
        <dbReference type="PROSITE" id="PS51767"/>
    </source>
</evidence>
<dbReference type="PRINTS" id="PR00792">
    <property type="entry name" value="PEPSIN"/>
</dbReference>
<dbReference type="InterPro" id="IPR021109">
    <property type="entry name" value="Peptidase_aspartic_dom_sf"/>
</dbReference>
<sequence>MYFLFIVIINSISSLSTKHQLIKIESKREKLIKSGEWSDYFKKRQHSSFNRTLDNYYDVEYTMNISIGSPLQYFTVLPDVTTSQFWVPDINCGTNFGGPCYNKNKFDSSKSTTYNSTGKSFFYLCCGITGVVGNELISIIGDNSSFLIPEVTFGQAKSIPPYFSGVNYDGIFGLGFSTSDSSGIISPILAAYNRKYLDKPVFTIYLKENNYFDFQNYNGGTITFGNFDYKNCDQNISYTSLSSSSKWEFPLPGISVGGESIKFYKYWTATSDIVSPFIWGPPGVVQVIAQKLGLYAFDANVGFYVKCNAQLPDLNFLIGSALYSVPSKNMIKQYGPNQCAYSLLGFGNYYGNQWILGHPFIKSYCHIYDMEKKAIGFASPKY</sequence>
<feature type="disulfide bond" evidence="3">
    <location>
        <begin position="92"/>
        <end position="100"/>
    </location>
</feature>
<keyword evidence="3" id="KW-1015">Disulfide bond</keyword>
<dbReference type="SUPFAM" id="SSF50630">
    <property type="entry name" value="Acid proteases"/>
    <property type="match status" value="1"/>
</dbReference>
<evidence type="ECO:0000256" key="1">
    <source>
        <dbReference type="ARBA" id="ARBA00007447"/>
    </source>
</evidence>
<evidence type="ECO:0000313" key="5">
    <source>
        <dbReference type="Proteomes" id="UP000038045"/>
    </source>
</evidence>
<evidence type="ECO:0000256" key="2">
    <source>
        <dbReference type="PIRSR" id="PIRSR601461-1"/>
    </source>
</evidence>
<proteinExistence type="inferred from homology"/>
<dbReference type="PANTHER" id="PTHR47966">
    <property type="entry name" value="BETA-SITE APP-CLEAVING ENZYME, ISOFORM A-RELATED"/>
    <property type="match status" value="1"/>
</dbReference>
<name>A0A0N4ZDI8_PARTI</name>
<dbReference type="STRING" id="131310.A0A0N4ZDI8"/>
<dbReference type="PROSITE" id="PS51767">
    <property type="entry name" value="PEPTIDASE_A1"/>
    <property type="match status" value="1"/>
</dbReference>
<dbReference type="CDD" id="cd05471">
    <property type="entry name" value="pepsin_like"/>
    <property type="match status" value="1"/>
</dbReference>
<evidence type="ECO:0000256" key="3">
    <source>
        <dbReference type="PIRSR" id="PIRSR601461-2"/>
    </source>
</evidence>
<feature type="domain" description="Peptidase A1" evidence="4">
    <location>
        <begin position="61"/>
        <end position="378"/>
    </location>
</feature>
<dbReference type="PANTHER" id="PTHR47966:SF45">
    <property type="entry name" value="PEPTIDASE A1 DOMAIN-CONTAINING PROTEIN"/>
    <property type="match status" value="1"/>
</dbReference>